<feature type="chain" id="PRO_5012994764" description="NRDE family protein" evidence="1">
    <location>
        <begin position="16"/>
        <end position="265"/>
    </location>
</feature>
<dbReference type="AlphaFoldDB" id="A0A078LZ09"/>
<name>A0A078LZ09_9PSED</name>
<dbReference type="eggNOG" id="COG3332">
    <property type="taxonomic scope" value="Bacteria"/>
</dbReference>
<feature type="signal peptide" evidence="1">
    <location>
        <begin position="1"/>
        <end position="15"/>
    </location>
</feature>
<sequence length="265" mass="28878">MLMCLIVFAWQPAQAIPLVVAANRDEFHERPSLPLAPWPERPELIAGRDLQGGGTWMGATLDGRFAALTNIRVPGQPVSPRSRGELPERFLASGLSPEAYMADLQSRCADYAGFNLLVGDSQTLWHLNSHEGTPRALEPGLYGLSNASLDTPWPKLLRAKAALANCLERPDSEALLELLADTQKAPIDQLPNTGVTLELETLLSSIFIASPNYGTRASTALVRRRDGSLEIRERAFGPDGRLGEVHFVHPKAAETPTLQNCSQLL</sequence>
<dbReference type="InterPro" id="IPR008551">
    <property type="entry name" value="TANGO2"/>
</dbReference>
<evidence type="ECO:0008006" key="4">
    <source>
        <dbReference type="Google" id="ProtNLM"/>
    </source>
</evidence>
<dbReference type="STRING" id="1499686.BN1079_02418"/>
<keyword evidence="3" id="KW-1185">Reference proteome</keyword>
<dbReference type="PANTHER" id="PTHR17985:SF8">
    <property type="entry name" value="TRANSPORT AND GOLGI ORGANIZATION PROTEIN 2 HOMOLOG"/>
    <property type="match status" value="1"/>
</dbReference>
<keyword evidence="1" id="KW-0732">Signal</keyword>
<evidence type="ECO:0000256" key="1">
    <source>
        <dbReference type="SAM" id="SignalP"/>
    </source>
</evidence>
<dbReference type="Proteomes" id="UP000053902">
    <property type="component" value="Unassembled WGS sequence"/>
</dbReference>
<dbReference type="Pfam" id="PF05742">
    <property type="entry name" value="TANGO2"/>
    <property type="match status" value="1"/>
</dbReference>
<proteinExistence type="predicted"/>
<organism evidence="2 3">
    <name type="scientific">Pseudomonas saudiphocaensis</name>
    <dbReference type="NCBI Taxonomy" id="1499686"/>
    <lineage>
        <taxon>Bacteria</taxon>
        <taxon>Pseudomonadati</taxon>
        <taxon>Pseudomonadota</taxon>
        <taxon>Gammaproteobacteria</taxon>
        <taxon>Pseudomonadales</taxon>
        <taxon>Pseudomonadaceae</taxon>
        <taxon>Pseudomonas</taxon>
    </lineage>
</organism>
<protein>
    <recommendedName>
        <fullName evidence="4">NRDE family protein</fullName>
    </recommendedName>
</protein>
<gene>
    <name evidence="2" type="ORF">BN1079_02418</name>
</gene>
<dbReference type="HOGENOM" id="CLU_047037_1_1_6"/>
<accession>A0A078LZ09</accession>
<evidence type="ECO:0000313" key="3">
    <source>
        <dbReference type="Proteomes" id="UP000053902"/>
    </source>
</evidence>
<dbReference type="EMBL" id="CCSF01000001">
    <property type="protein sequence ID" value="CDZ95086.1"/>
    <property type="molecule type" value="Genomic_DNA"/>
</dbReference>
<dbReference type="PANTHER" id="PTHR17985">
    <property type="entry name" value="SER/THR-RICH PROTEIN T10 IN DGCR REGION"/>
    <property type="match status" value="1"/>
</dbReference>
<reference evidence="2 3" key="1">
    <citation type="submission" date="2014-07" db="EMBL/GenBank/DDBJ databases">
        <authorList>
            <person name="Urmite Genomes Urmite Genomes"/>
        </authorList>
    </citation>
    <scope>NUCLEOTIDE SEQUENCE [LARGE SCALE GENOMIC DNA]</scope>
    <source>
        <strain evidence="2 3">20_BN</strain>
    </source>
</reference>
<evidence type="ECO:0000313" key="2">
    <source>
        <dbReference type="EMBL" id="CDZ95086.1"/>
    </source>
</evidence>